<dbReference type="EMBL" id="GU474842">
    <property type="protein sequence ID" value="ADI16639.1"/>
    <property type="molecule type" value="Genomic_DNA"/>
</dbReference>
<reference evidence="7" key="1">
    <citation type="journal article" date="2011" name="Environ. Microbiol.">
        <title>Time-series analyses of Monterey Bay coastal microbial picoplankton using a 'genome proxy' microarray.</title>
        <authorList>
            <person name="Rich V.I."/>
            <person name="Pham V.D."/>
            <person name="Eppley J."/>
            <person name="Shi Y."/>
            <person name="DeLong E.F."/>
        </authorList>
    </citation>
    <scope>NUCLEOTIDE SEQUENCE</scope>
</reference>
<evidence type="ECO:0000256" key="3">
    <source>
        <dbReference type="ARBA" id="ARBA00023115"/>
    </source>
</evidence>
<keyword evidence="5" id="KW-0812">Transmembrane</keyword>
<dbReference type="PANTHER" id="PTHR11558:SF11">
    <property type="entry name" value="SPERMIDINE SYNTHASE"/>
    <property type="match status" value="1"/>
</dbReference>
<organism evidence="7">
    <name type="scientific">uncultured delta proteobacterium HF0010_01J10</name>
    <dbReference type="NCBI Taxonomy" id="710820"/>
    <lineage>
        <taxon>Bacteria</taxon>
        <taxon>Deltaproteobacteria</taxon>
        <taxon>environmental samples</taxon>
    </lineage>
</organism>
<feature type="transmembrane region" description="Helical" evidence="5">
    <location>
        <begin position="337"/>
        <end position="357"/>
    </location>
</feature>
<dbReference type="InterPro" id="IPR036259">
    <property type="entry name" value="MFS_trans_sf"/>
</dbReference>
<feature type="domain" description="PABS" evidence="6">
    <location>
        <begin position="583"/>
        <end position="823"/>
    </location>
</feature>
<accession>E0XQE8</accession>
<feature type="transmembrane region" description="Helical" evidence="5">
    <location>
        <begin position="145"/>
        <end position="171"/>
    </location>
</feature>
<keyword evidence="5" id="KW-0472">Membrane</keyword>
<feature type="transmembrane region" description="Helical" evidence="5">
    <location>
        <begin position="224"/>
        <end position="251"/>
    </location>
</feature>
<dbReference type="GO" id="GO:0008295">
    <property type="term" value="P:spermidine biosynthetic process"/>
    <property type="evidence" value="ECO:0007669"/>
    <property type="project" value="TreeGrafter"/>
</dbReference>
<dbReference type="InterPro" id="IPR001045">
    <property type="entry name" value="Spermi_synthase"/>
</dbReference>
<feature type="transmembrane region" description="Helical" evidence="5">
    <location>
        <begin position="405"/>
        <end position="428"/>
    </location>
</feature>
<name>E0XQE8_9DELT</name>
<evidence type="ECO:0000256" key="1">
    <source>
        <dbReference type="ARBA" id="ARBA00007867"/>
    </source>
</evidence>
<feature type="transmembrane region" description="Helical" evidence="5">
    <location>
        <begin position="183"/>
        <end position="204"/>
    </location>
</feature>
<feature type="transmembrane region" description="Helical" evidence="5">
    <location>
        <begin position="523"/>
        <end position="541"/>
    </location>
</feature>
<dbReference type="PANTHER" id="PTHR11558">
    <property type="entry name" value="SPERMIDINE/SPERMINE SYNTHASE"/>
    <property type="match status" value="1"/>
</dbReference>
<evidence type="ECO:0000256" key="2">
    <source>
        <dbReference type="ARBA" id="ARBA00022679"/>
    </source>
</evidence>
<evidence type="ECO:0000256" key="5">
    <source>
        <dbReference type="SAM" id="Phobius"/>
    </source>
</evidence>
<feature type="transmembrane region" description="Helical" evidence="5">
    <location>
        <begin position="494"/>
        <end position="517"/>
    </location>
</feature>
<dbReference type="GO" id="GO:0004766">
    <property type="term" value="F:spermidine synthase activity"/>
    <property type="evidence" value="ECO:0007669"/>
    <property type="project" value="TreeGrafter"/>
</dbReference>
<feature type="transmembrane region" description="Helical" evidence="5">
    <location>
        <begin position="553"/>
        <end position="570"/>
    </location>
</feature>
<dbReference type="Pfam" id="PF01564">
    <property type="entry name" value="Spermine_synth"/>
    <property type="match status" value="1"/>
</dbReference>
<keyword evidence="5" id="KW-1133">Transmembrane helix</keyword>
<dbReference type="AlphaFoldDB" id="E0XQE8"/>
<dbReference type="InterPro" id="IPR029063">
    <property type="entry name" value="SAM-dependent_MTases_sf"/>
</dbReference>
<dbReference type="InterPro" id="IPR030374">
    <property type="entry name" value="PABS"/>
</dbReference>
<keyword evidence="2 4" id="KW-0808">Transferase</keyword>
<dbReference type="PROSITE" id="PS51006">
    <property type="entry name" value="PABS_2"/>
    <property type="match status" value="1"/>
</dbReference>
<evidence type="ECO:0000259" key="6">
    <source>
        <dbReference type="PROSITE" id="PS51006"/>
    </source>
</evidence>
<proteinExistence type="inferred from homology"/>
<evidence type="ECO:0000313" key="7">
    <source>
        <dbReference type="EMBL" id="ADI16639.1"/>
    </source>
</evidence>
<keyword evidence="3 4" id="KW-0620">Polyamine biosynthesis</keyword>
<comment type="caution">
    <text evidence="4">Lacks conserved residue(s) required for the propagation of feature annotation.</text>
</comment>
<comment type="similarity">
    <text evidence="1">Belongs to the spermidine/spermine synthase family.</text>
</comment>
<protein>
    <recommendedName>
        <fullName evidence="6">PABS domain-containing protein</fullName>
    </recommendedName>
</protein>
<evidence type="ECO:0000256" key="4">
    <source>
        <dbReference type="PROSITE-ProRule" id="PRU00354"/>
    </source>
</evidence>
<feature type="transmembrane region" description="Helical" evidence="5">
    <location>
        <begin position="120"/>
        <end position="139"/>
    </location>
</feature>
<dbReference type="GO" id="GO:0005829">
    <property type="term" value="C:cytosol"/>
    <property type="evidence" value="ECO:0007669"/>
    <property type="project" value="TreeGrafter"/>
</dbReference>
<feature type="transmembrane region" description="Helical" evidence="5">
    <location>
        <begin position="263"/>
        <end position="284"/>
    </location>
</feature>
<feature type="transmembrane region" description="Helical" evidence="5">
    <location>
        <begin position="290"/>
        <end position="311"/>
    </location>
</feature>
<sequence>MEAAPNICKRLVQVTLAAIVEPRACERRARTLAAECWVIWVLVDLPCQPINYPIQLVVRKHRQRKPLIVLSIPRSRPVVKGLRGVPGSTVAASCGEYRSCAEGHVDEVLYELRRERASRWLVPLFFVSGATGLTYQTVWSRELHLIFGTSTLAIATVLAAFMAGLGVGGAWMGRRVDTIARPLRWYGVMEILIGLYAWVFPVLLHAMMPIYIEAGRAGWSTPPLQFLLVGAALLLPTACMGATLPLLARYATERLELAGDRVGLLYATNTWGAVFGTWLCGFVVLPAWGLAATTTLAAVSNVLLGMAALVLDSSSPALTVADAEVEDLQSAPHGRSALLVAAALTGFTGLVYEVAWFRLLGLVLGASTYAFSIMLLAFLVGIALGGRWGGRWGDRILDQQGRPALLWTLAAILLMVGVSSVWMMHLFTELPYWYVWWFDWLGAEQAPVLVWILSMTLAGVVMMPPAILLGLAFPLTVRACIGHAGEMGSVVGKVYAFNTAGGVLGAALAGFVLLPLLYVEGTIALAAALNLVAAALAVWSVPTAHRVVSHLPVMAMCGVVGLTVVCWPQWDPMIMTAGMYKYVTDFEDHSREGITSYAKGQYELLYYREGLSSVVTVARNVDSGNVWLANNGKVDASSTVDMPTQVMVSLLPMQFVASPEDVLVIGLASGVTAGAVTLIDDVQHLEVVELEPATVPAARYFDDYNHSLLDDPRTDLVLEDGRNHVLRAAPGSYDVVISEPSNPWLTGVSNLFTREFFEIGKSRLKDKGVWAQWVQMYGMDDADLRSLLGTFADVYPHVVLYAAAEDADLVLIGSEHPLEPSVDSAASLHRWPRVLKELEVVDMQDPLSIVSTWIGDRAHLLELAGSIQRNTDDNMRIEYRAPLHLHEDTQPKNVSMLYRNARVPWESLGADPYSAAHLASAYWDRQDNGRAVEAMTAAIRVLPEDDIDAAAYRTQLSAWLSEVE</sequence>
<feature type="transmembrane region" description="Helical" evidence="5">
    <location>
        <begin position="448"/>
        <end position="473"/>
    </location>
</feature>
<dbReference type="SUPFAM" id="SSF103473">
    <property type="entry name" value="MFS general substrate transporter"/>
    <property type="match status" value="1"/>
</dbReference>
<feature type="transmembrane region" description="Helical" evidence="5">
    <location>
        <begin position="363"/>
        <end position="384"/>
    </location>
</feature>
<dbReference type="SUPFAM" id="SSF53335">
    <property type="entry name" value="S-adenosyl-L-methionine-dependent methyltransferases"/>
    <property type="match status" value="1"/>
</dbReference>
<dbReference type="Gene3D" id="3.40.50.150">
    <property type="entry name" value="Vaccinia Virus protein VP39"/>
    <property type="match status" value="1"/>
</dbReference>
<dbReference type="NCBIfam" id="NF037959">
    <property type="entry name" value="MFS_SpdSyn"/>
    <property type="match status" value="2"/>
</dbReference>